<evidence type="ECO:0000313" key="3">
    <source>
        <dbReference type="Proteomes" id="UP000243650"/>
    </source>
</evidence>
<dbReference type="InterPro" id="IPR025311">
    <property type="entry name" value="DUF4166"/>
</dbReference>
<name>A0A2P6MGT6_ALKUR</name>
<dbReference type="Proteomes" id="UP000243650">
    <property type="component" value="Unassembled WGS sequence"/>
</dbReference>
<gene>
    <name evidence="2" type="ORF">C6I21_09840</name>
</gene>
<reference evidence="2 3" key="1">
    <citation type="submission" date="2018-03" db="EMBL/GenBank/DDBJ databases">
        <title>Bacillus urumqiensis sp. nov., a moderately haloalkaliphilic bacterium isolated from a salt lake.</title>
        <authorList>
            <person name="Zhao B."/>
            <person name="Liao Z."/>
        </authorList>
    </citation>
    <scope>NUCLEOTIDE SEQUENCE [LARGE SCALE GENOMIC DNA]</scope>
    <source>
        <strain evidence="2 3">BZ-SZ-XJ18</strain>
    </source>
</reference>
<feature type="domain" description="DUF4166" evidence="1">
    <location>
        <begin position="15"/>
        <end position="198"/>
    </location>
</feature>
<dbReference type="Pfam" id="PF13761">
    <property type="entry name" value="DUF4166"/>
    <property type="match status" value="1"/>
</dbReference>
<proteinExistence type="predicted"/>
<dbReference type="OrthoDB" id="2448833at2"/>
<sequence length="203" mass="23724">MTIYQHILREDFQKLHPKLQERYTLQVGKPFYGEGTMSKIERGAAWLVPLLKLGVRWKLLFPESGNDIPFTIKNTSRILSDGEVEVYWERSFYFEKVTRNFNAFMTVDANQEFVKDYLGEPNLFYSDLKFSVTSEGNMCIRSGVQRLILRNIEIPIPSFLQADVVVEESYDEDKDTFTINVTIQNKIVGRVMAYEGEFKEQHI</sequence>
<comment type="caution">
    <text evidence="2">The sequence shown here is derived from an EMBL/GenBank/DDBJ whole genome shotgun (WGS) entry which is preliminary data.</text>
</comment>
<evidence type="ECO:0000313" key="2">
    <source>
        <dbReference type="EMBL" id="PRO65450.1"/>
    </source>
</evidence>
<dbReference type="AlphaFoldDB" id="A0A2P6MGT6"/>
<evidence type="ECO:0000259" key="1">
    <source>
        <dbReference type="Pfam" id="PF13761"/>
    </source>
</evidence>
<dbReference type="EMBL" id="PVNS01000008">
    <property type="protein sequence ID" value="PRO65450.1"/>
    <property type="molecule type" value="Genomic_DNA"/>
</dbReference>
<dbReference type="RefSeq" id="WP_105959290.1">
    <property type="nucleotide sequence ID" value="NZ_PVNS01000008.1"/>
</dbReference>
<keyword evidence="3" id="KW-1185">Reference proteome</keyword>
<protein>
    <submittedName>
        <fullName evidence="2">DUF4166 domain-containing protein</fullName>
    </submittedName>
</protein>
<accession>A0A2P6MGT6</accession>
<organism evidence="2 3">
    <name type="scientific">Alkalicoccus urumqiensis</name>
    <name type="common">Bacillus urumqiensis</name>
    <dbReference type="NCBI Taxonomy" id="1548213"/>
    <lineage>
        <taxon>Bacteria</taxon>
        <taxon>Bacillati</taxon>
        <taxon>Bacillota</taxon>
        <taxon>Bacilli</taxon>
        <taxon>Bacillales</taxon>
        <taxon>Bacillaceae</taxon>
        <taxon>Alkalicoccus</taxon>
    </lineage>
</organism>